<dbReference type="EMBL" id="JAOYFB010000037">
    <property type="protein sequence ID" value="KAK4023333.1"/>
    <property type="molecule type" value="Genomic_DNA"/>
</dbReference>
<evidence type="ECO:0000313" key="1">
    <source>
        <dbReference type="EMBL" id="KAK4023333.1"/>
    </source>
</evidence>
<dbReference type="Proteomes" id="UP001234178">
    <property type="component" value="Unassembled WGS sequence"/>
</dbReference>
<gene>
    <name evidence="1" type="ORF">OUZ56_008750</name>
</gene>
<sequence length="113" mass="12899">MSRIQTLKNYDVAFNYRETSYSQASYTIYMTSKDESYFFVCIRFRSRSTRLGYTLRALVGCLFSSGCPDICKQQKPPPAQTPVCMSVSLAGEQNRRDITIVNKWNEPSKTGVV</sequence>
<evidence type="ECO:0000313" key="2">
    <source>
        <dbReference type="Proteomes" id="UP001234178"/>
    </source>
</evidence>
<proteinExistence type="predicted"/>
<keyword evidence="2" id="KW-1185">Reference proteome</keyword>
<name>A0ABR0AE26_9CRUS</name>
<accession>A0ABR0AE26</accession>
<reference evidence="1 2" key="1">
    <citation type="journal article" date="2023" name="Nucleic Acids Res.">
        <title>The hologenome of Daphnia magna reveals possible DNA methylation and microbiome-mediated evolution of the host genome.</title>
        <authorList>
            <person name="Chaturvedi A."/>
            <person name="Li X."/>
            <person name="Dhandapani V."/>
            <person name="Marshall H."/>
            <person name="Kissane S."/>
            <person name="Cuenca-Cambronero M."/>
            <person name="Asole G."/>
            <person name="Calvet F."/>
            <person name="Ruiz-Romero M."/>
            <person name="Marangio P."/>
            <person name="Guigo R."/>
            <person name="Rago D."/>
            <person name="Mirbahai L."/>
            <person name="Eastwood N."/>
            <person name="Colbourne J.K."/>
            <person name="Zhou J."/>
            <person name="Mallon E."/>
            <person name="Orsini L."/>
        </authorList>
    </citation>
    <scope>NUCLEOTIDE SEQUENCE [LARGE SCALE GENOMIC DNA]</scope>
    <source>
        <strain evidence="1">LRV0_1</strain>
    </source>
</reference>
<comment type="caution">
    <text evidence="1">The sequence shown here is derived from an EMBL/GenBank/DDBJ whole genome shotgun (WGS) entry which is preliminary data.</text>
</comment>
<protein>
    <submittedName>
        <fullName evidence="1">Uncharacterized protein</fullName>
    </submittedName>
</protein>
<organism evidence="1 2">
    <name type="scientific">Daphnia magna</name>
    <dbReference type="NCBI Taxonomy" id="35525"/>
    <lineage>
        <taxon>Eukaryota</taxon>
        <taxon>Metazoa</taxon>
        <taxon>Ecdysozoa</taxon>
        <taxon>Arthropoda</taxon>
        <taxon>Crustacea</taxon>
        <taxon>Branchiopoda</taxon>
        <taxon>Diplostraca</taxon>
        <taxon>Cladocera</taxon>
        <taxon>Anomopoda</taxon>
        <taxon>Daphniidae</taxon>
        <taxon>Daphnia</taxon>
    </lineage>
</organism>